<dbReference type="Pfam" id="PF04966">
    <property type="entry name" value="OprB"/>
    <property type="match status" value="1"/>
</dbReference>
<gene>
    <name evidence="1" type="ORF">CARN6_2481</name>
</gene>
<dbReference type="Gene3D" id="2.40.160.180">
    <property type="entry name" value="Carbohydrate-selective porin OprB"/>
    <property type="match status" value="1"/>
</dbReference>
<dbReference type="InterPro" id="IPR007049">
    <property type="entry name" value="Carb-sel_porin_OprB"/>
</dbReference>
<accession>E6QNX9</accession>
<dbReference type="GO" id="GO:0008643">
    <property type="term" value="P:carbohydrate transport"/>
    <property type="evidence" value="ECO:0007669"/>
    <property type="project" value="InterPro"/>
</dbReference>
<evidence type="ECO:0008006" key="2">
    <source>
        <dbReference type="Google" id="ProtNLM"/>
    </source>
</evidence>
<proteinExistence type="predicted"/>
<protein>
    <recommendedName>
        <fullName evidence="2">Porin</fullName>
    </recommendedName>
</protein>
<evidence type="ECO:0000313" key="1">
    <source>
        <dbReference type="EMBL" id="CBI08950.1"/>
    </source>
</evidence>
<reference evidence="1" key="1">
    <citation type="submission" date="2009-10" db="EMBL/GenBank/DDBJ databases">
        <title>Diversity of trophic interactions inside an arsenic-rich microbial ecosystem.</title>
        <authorList>
            <person name="Bertin P.N."/>
            <person name="Heinrich-Salmeron A."/>
            <person name="Pelletier E."/>
            <person name="Goulhen-Chollet F."/>
            <person name="Arsene-Ploetze F."/>
            <person name="Gallien S."/>
            <person name="Calteau A."/>
            <person name="Vallenet D."/>
            <person name="Casiot C."/>
            <person name="Chane-Woon-Ming B."/>
            <person name="Giloteaux L."/>
            <person name="Barakat M."/>
            <person name="Bonnefoy V."/>
            <person name="Bruneel O."/>
            <person name="Chandler M."/>
            <person name="Cleiss J."/>
            <person name="Duran R."/>
            <person name="Elbaz-Poulichet F."/>
            <person name="Fonknechten N."/>
            <person name="Lauga B."/>
            <person name="Mornico D."/>
            <person name="Ortet P."/>
            <person name="Schaeffer C."/>
            <person name="Siguier P."/>
            <person name="Alexander Thil Smith A."/>
            <person name="Van Dorsselaer A."/>
            <person name="Weissenbach J."/>
            <person name="Medigue C."/>
            <person name="Le Paslier D."/>
        </authorList>
    </citation>
    <scope>NUCLEOTIDE SEQUENCE</scope>
</reference>
<dbReference type="InterPro" id="IPR052932">
    <property type="entry name" value="OprB_Porin"/>
</dbReference>
<comment type="caution">
    <text evidence="1">The sequence shown here is derived from an EMBL/GenBank/DDBJ whole genome shotgun (WGS) entry which is preliminary data.</text>
</comment>
<dbReference type="EMBL" id="CABQ01000295">
    <property type="protein sequence ID" value="CBI08950.1"/>
    <property type="molecule type" value="Genomic_DNA"/>
</dbReference>
<dbReference type="PANTHER" id="PTHR37944:SF1">
    <property type="entry name" value="PORIN B"/>
    <property type="match status" value="1"/>
</dbReference>
<dbReference type="InterPro" id="IPR038673">
    <property type="entry name" value="OprB_sf"/>
</dbReference>
<dbReference type="AlphaFoldDB" id="E6QNX9"/>
<sequence>MHRHSSNHSIAQATHLLLAATLALGAGIHARAQSAPSTPDLPAPTPPAHSIDDLNLLAGDASIPSFSDSILNLQGRFRQSLYRKGLSLRVITQMQYAQNALAAPVTPDAQVYIGQHPFEAANAVPILVSDLRQLHLRRAQLFLGGVWNWASWNPAGPKTFQLWNLYFYKGWGGDRVQMKAGYISMNLEFVGLYVGGSTATGGQGVYTVLPYEVGMSYFPLTAPAVILRVREPNHIYLKSAAQRSIDPGGGPAEVARNHTGVRFDPHGDKLVLINEVGYLRDAAKDTHETWFRAGYLYNTTSYKNLATGQRESGNYCGYALLDHQLLRSSLEHPDHGLYAGASFMTVPDALNAYSRYYEARLYKEAPVESRPADLLSFVAGHTSYSRLDTNSLVAQGKTVWRGETALTGSYALHVSSGNFLGLGMSYLYGPAITPRVPNALTFLASWTAYF</sequence>
<organism evidence="1">
    <name type="scientific">mine drainage metagenome</name>
    <dbReference type="NCBI Taxonomy" id="410659"/>
    <lineage>
        <taxon>unclassified sequences</taxon>
        <taxon>metagenomes</taxon>
        <taxon>ecological metagenomes</taxon>
    </lineage>
</organism>
<name>E6QNX9_9ZZZZ</name>
<dbReference type="GO" id="GO:0016020">
    <property type="term" value="C:membrane"/>
    <property type="evidence" value="ECO:0007669"/>
    <property type="project" value="InterPro"/>
</dbReference>
<dbReference type="GO" id="GO:0015288">
    <property type="term" value="F:porin activity"/>
    <property type="evidence" value="ECO:0007669"/>
    <property type="project" value="InterPro"/>
</dbReference>
<dbReference type="PANTHER" id="PTHR37944">
    <property type="entry name" value="PORIN B"/>
    <property type="match status" value="1"/>
</dbReference>